<feature type="transmembrane region" description="Helical" evidence="7">
    <location>
        <begin position="55"/>
        <end position="76"/>
    </location>
</feature>
<dbReference type="RefSeq" id="WP_209991968.1">
    <property type="nucleotide sequence ID" value="NZ_JBHUKY010000011.1"/>
</dbReference>
<organism evidence="10 11">
    <name type="scientific">Paenibacillus rhizoplanae</name>
    <dbReference type="NCBI Taxonomy" id="1917181"/>
    <lineage>
        <taxon>Bacteria</taxon>
        <taxon>Bacillati</taxon>
        <taxon>Bacillota</taxon>
        <taxon>Bacilli</taxon>
        <taxon>Bacillales</taxon>
        <taxon>Paenibacillaceae</taxon>
        <taxon>Paenibacillus</taxon>
    </lineage>
</organism>
<dbReference type="Gene3D" id="1.20.1560.10">
    <property type="entry name" value="ABC transporter type 1, transmembrane domain"/>
    <property type="match status" value="1"/>
</dbReference>
<feature type="domain" description="ABC transmembrane type-1" evidence="9">
    <location>
        <begin position="21"/>
        <end position="299"/>
    </location>
</feature>
<evidence type="ECO:0000256" key="4">
    <source>
        <dbReference type="ARBA" id="ARBA00022840"/>
    </source>
</evidence>
<comment type="caution">
    <text evidence="10">The sequence shown here is derived from an EMBL/GenBank/DDBJ whole genome shotgun (WGS) entry which is preliminary data.</text>
</comment>
<dbReference type="InterPro" id="IPR017871">
    <property type="entry name" value="ABC_transporter-like_CS"/>
</dbReference>
<evidence type="ECO:0000256" key="5">
    <source>
        <dbReference type="ARBA" id="ARBA00022989"/>
    </source>
</evidence>
<feature type="transmembrane region" description="Helical" evidence="7">
    <location>
        <begin position="127"/>
        <end position="147"/>
    </location>
</feature>
<evidence type="ECO:0000259" key="9">
    <source>
        <dbReference type="PROSITE" id="PS50929"/>
    </source>
</evidence>
<dbReference type="InterPro" id="IPR027417">
    <property type="entry name" value="P-loop_NTPase"/>
</dbReference>
<evidence type="ECO:0000256" key="7">
    <source>
        <dbReference type="SAM" id="Phobius"/>
    </source>
</evidence>
<evidence type="ECO:0000313" key="10">
    <source>
        <dbReference type="EMBL" id="MFD2409059.1"/>
    </source>
</evidence>
<dbReference type="SUPFAM" id="SSF90123">
    <property type="entry name" value="ABC transporter transmembrane region"/>
    <property type="match status" value="1"/>
</dbReference>
<evidence type="ECO:0000256" key="6">
    <source>
        <dbReference type="ARBA" id="ARBA00023136"/>
    </source>
</evidence>
<dbReference type="Gene3D" id="3.40.50.300">
    <property type="entry name" value="P-loop containing nucleotide triphosphate hydrolases"/>
    <property type="match status" value="1"/>
</dbReference>
<dbReference type="InterPro" id="IPR003593">
    <property type="entry name" value="AAA+_ATPase"/>
</dbReference>
<dbReference type="InterPro" id="IPR039421">
    <property type="entry name" value="Type_1_exporter"/>
</dbReference>
<feature type="transmembrane region" description="Helical" evidence="7">
    <location>
        <begin position="16"/>
        <end position="35"/>
    </location>
</feature>
<feature type="transmembrane region" description="Helical" evidence="7">
    <location>
        <begin position="153"/>
        <end position="173"/>
    </location>
</feature>
<dbReference type="Pfam" id="PF00664">
    <property type="entry name" value="ABC_membrane"/>
    <property type="match status" value="1"/>
</dbReference>
<gene>
    <name evidence="10" type="ORF">ACFSX3_04215</name>
</gene>
<dbReference type="PROSITE" id="PS50893">
    <property type="entry name" value="ABC_TRANSPORTER_2"/>
    <property type="match status" value="1"/>
</dbReference>
<protein>
    <submittedName>
        <fullName evidence="10">ABC transporter ATP-binding protein</fullName>
    </submittedName>
</protein>
<name>A0ABW5F2I2_9BACL</name>
<dbReference type="Proteomes" id="UP001597448">
    <property type="component" value="Unassembled WGS sequence"/>
</dbReference>
<dbReference type="PROSITE" id="PS00211">
    <property type="entry name" value="ABC_TRANSPORTER_1"/>
    <property type="match status" value="1"/>
</dbReference>
<reference evidence="11" key="1">
    <citation type="journal article" date="2019" name="Int. J. Syst. Evol. Microbiol.">
        <title>The Global Catalogue of Microorganisms (GCM) 10K type strain sequencing project: providing services to taxonomists for standard genome sequencing and annotation.</title>
        <authorList>
            <consortium name="The Broad Institute Genomics Platform"/>
            <consortium name="The Broad Institute Genome Sequencing Center for Infectious Disease"/>
            <person name="Wu L."/>
            <person name="Ma J."/>
        </authorList>
    </citation>
    <scope>NUCLEOTIDE SEQUENCE [LARGE SCALE GENOMIC DNA]</scope>
    <source>
        <strain evidence="11">CCM 8725</strain>
    </source>
</reference>
<dbReference type="InterPro" id="IPR036640">
    <property type="entry name" value="ABC1_TM_sf"/>
</dbReference>
<keyword evidence="3" id="KW-0547">Nucleotide-binding</keyword>
<evidence type="ECO:0000256" key="1">
    <source>
        <dbReference type="ARBA" id="ARBA00004651"/>
    </source>
</evidence>
<comment type="subcellular location">
    <subcellularLocation>
        <location evidence="1">Cell membrane</location>
        <topology evidence="1">Multi-pass membrane protein</topology>
    </subcellularLocation>
</comment>
<evidence type="ECO:0000259" key="8">
    <source>
        <dbReference type="PROSITE" id="PS50893"/>
    </source>
</evidence>
<dbReference type="CDD" id="cd07346">
    <property type="entry name" value="ABC_6TM_exporters"/>
    <property type="match status" value="1"/>
</dbReference>
<keyword evidence="5 7" id="KW-1133">Transmembrane helix</keyword>
<dbReference type="EMBL" id="JBHUKY010000011">
    <property type="protein sequence ID" value="MFD2409059.1"/>
    <property type="molecule type" value="Genomic_DNA"/>
</dbReference>
<dbReference type="GO" id="GO:0005524">
    <property type="term" value="F:ATP binding"/>
    <property type="evidence" value="ECO:0007669"/>
    <property type="project" value="UniProtKB-KW"/>
</dbReference>
<dbReference type="SUPFAM" id="SSF52540">
    <property type="entry name" value="P-loop containing nucleoside triphosphate hydrolases"/>
    <property type="match status" value="1"/>
</dbReference>
<dbReference type="PANTHER" id="PTHR43394">
    <property type="entry name" value="ATP-DEPENDENT PERMEASE MDL1, MITOCHONDRIAL"/>
    <property type="match status" value="1"/>
</dbReference>
<keyword evidence="6 7" id="KW-0472">Membrane</keyword>
<keyword evidence="2 7" id="KW-0812">Transmembrane</keyword>
<evidence type="ECO:0000256" key="2">
    <source>
        <dbReference type="ARBA" id="ARBA00022692"/>
    </source>
</evidence>
<dbReference type="InterPro" id="IPR011527">
    <property type="entry name" value="ABC1_TM_dom"/>
</dbReference>
<keyword evidence="11" id="KW-1185">Reference proteome</keyword>
<evidence type="ECO:0000313" key="11">
    <source>
        <dbReference type="Proteomes" id="UP001597448"/>
    </source>
</evidence>
<keyword evidence="4 10" id="KW-0067">ATP-binding</keyword>
<proteinExistence type="predicted"/>
<sequence length="577" mass="65273">MTPRQWIIKFIRMHKWVFVCGFLVTTLMTLVNLMYPFLGGRLINIAFYDQDLNAFLELCLIYAGVLLFNQFIVATLNNLISSQLMTGFVFDIRRALFRKILHQKGKDLSGMYSGDLISRMNRDAKDIMNLVFWSGLWGYSNLLHIVFAVGFMFYYHVLLGVFTVVLVPVVFMASRYFKRRALRVNRDLAAEQGRLSSYLFEIVANLREIKLLNAGRLVTRTYLRRTVSIHHNNVDNGRIEVTTERVNAFIMLAAQLLLFIICARLIVKGQMQLGVFVAAASYFNMAVTYFSSMGSKITDTWGQTVSLQRVAELLNEQEEDYREARMPTLIKEGTIEFRNVSFGYTEERRVLDGFNLRVEGGSTVGIAGRSGAGKTTLGSLICNLYPVDGGELLIDDRNVNEYNLHSLRSQVGVVHQETVLYDNTLRYNLSFTNNRDQDSMLIEALKRAALHELVLNLPDGLDTVLGTSGQELSGGQKQRLAIARILVKNPKILVFDEATSSLDSKNEALIRQMTRELAQDLTLIIIAHRLSTLRGCDRIAVLEDGRVTGYDTHDVLIRSNKTYIDLFSEQCAGGEAV</sequence>
<dbReference type="InterPro" id="IPR003439">
    <property type="entry name" value="ABC_transporter-like_ATP-bd"/>
</dbReference>
<evidence type="ECO:0000256" key="3">
    <source>
        <dbReference type="ARBA" id="ARBA00022741"/>
    </source>
</evidence>
<dbReference type="PANTHER" id="PTHR43394:SF1">
    <property type="entry name" value="ATP-BINDING CASSETTE SUB-FAMILY B MEMBER 10, MITOCHONDRIAL"/>
    <property type="match status" value="1"/>
</dbReference>
<feature type="domain" description="ABC transporter" evidence="8">
    <location>
        <begin position="335"/>
        <end position="569"/>
    </location>
</feature>
<dbReference type="PROSITE" id="PS50929">
    <property type="entry name" value="ABC_TM1F"/>
    <property type="match status" value="1"/>
</dbReference>
<dbReference type="Pfam" id="PF00005">
    <property type="entry name" value="ABC_tran"/>
    <property type="match status" value="1"/>
</dbReference>
<accession>A0ABW5F2I2</accession>
<dbReference type="SMART" id="SM00382">
    <property type="entry name" value="AAA"/>
    <property type="match status" value="1"/>
</dbReference>
<feature type="transmembrane region" description="Helical" evidence="7">
    <location>
        <begin position="248"/>
        <end position="267"/>
    </location>
</feature>